<accession>A0A9K3D9K8</accession>
<dbReference type="GO" id="GO:0003677">
    <property type="term" value="F:DNA binding"/>
    <property type="evidence" value="ECO:0007669"/>
    <property type="project" value="UniProtKB-KW"/>
</dbReference>
<gene>
    <name evidence="3" type="ORF">KIPB_013921</name>
</gene>
<keyword evidence="2" id="KW-0539">Nucleus</keyword>
<keyword evidence="4" id="KW-1185">Reference proteome</keyword>
<dbReference type="OrthoDB" id="1410009at2759"/>
<evidence type="ECO:0000313" key="4">
    <source>
        <dbReference type="Proteomes" id="UP000265618"/>
    </source>
</evidence>
<dbReference type="GO" id="GO:0005681">
    <property type="term" value="C:spliceosomal complex"/>
    <property type="evidence" value="ECO:0007669"/>
    <property type="project" value="TreeGrafter"/>
</dbReference>
<dbReference type="PANTHER" id="PTHR45885">
    <property type="entry name" value="CELL DIVISION CYCLE 5-LIKE PROTEIN"/>
    <property type="match status" value="1"/>
</dbReference>
<organism evidence="3 4">
    <name type="scientific">Kipferlia bialata</name>
    <dbReference type="NCBI Taxonomy" id="797122"/>
    <lineage>
        <taxon>Eukaryota</taxon>
        <taxon>Metamonada</taxon>
        <taxon>Carpediemonas-like organisms</taxon>
        <taxon>Kipferlia</taxon>
    </lineage>
</organism>
<dbReference type="Proteomes" id="UP000265618">
    <property type="component" value="Unassembled WGS sequence"/>
</dbReference>
<sequence length="131" mass="14873">GQTEGLVAKPETLPAQADSVDLDDDLREMIAETKARLANTKGKKAKRRARVAQMIEARRMATVQRRRQLKVAGLATNRRLRKLRHKQTDFNAEIFQQNINASAGGPFDASKEMLSLSLSLSLYIYIYMYIY</sequence>
<keyword evidence="1" id="KW-0238">DNA-binding</keyword>
<feature type="non-terminal residue" evidence="3">
    <location>
        <position position="131"/>
    </location>
</feature>
<dbReference type="GO" id="GO:0000398">
    <property type="term" value="P:mRNA splicing, via spliceosome"/>
    <property type="evidence" value="ECO:0007669"/>
    <property type="project" value="InterPro"/>
</dbReference>
<dbReference type="AlphaFoldDB" id="A0A9K3D9K8"/>
<reference evidence="3 4" key="1">
    <citation type="journal article" date="2018" name="PLoS ONE">
        <title>The draft genome of Kipferlia bialata reveals reductive genome evolution in fornicate parasites.</title>
        <authorList>
            <person name="Tanifuji G."/>
            <person name="Takabayashi S."/>
            <person name="Kume K."/>
            <person name="Takagi M."/>
            <person name="Nakayama T."/>
            <person name="Kamikawa R."/>
            <person name="Inagaki Y."/>
            <person name="Hashimoto T."/>
        </authorList>
    </citation>
    <scope>NUCLEOTIDE SEQUENCE [LARGE SCALE GENOMIC DNA]</scope>
    <source>
        <strain evidence="3">NY0173</strain>
    </source>
</reference>
<proteinExistence type="predicted"/>
<dbReference type="EMBL" id="BDIP01006875">
    <property type="protein sequence ID" value="GIQ90920.1"/>
    <property type="molecule type" value="Genomic_DNA"/>
</dbReference>
<comment type="caution">
    <text evidence="3">The sequence shown here is derived from an EMBL/GenBank/DDBJ whole genome shotgun (WGS) entry which is preliminary data.</text>
</comment>
<evidence type="ECO:0000256" key="1">
    <source>
        <dbReference type="ARBA" id="ARBA00023125"/>
    </source>
</evidence>
<evidence type="ECO:0000313" key="3">
    <source>
        <dbReference type="EMBL" id="GIQ90920.1"/>
    </source>
</evidence>
<dbReference type="PANTHER" id="PTHR45885:SF1">
    <property type="entry name" value="CELL DIVISION CYCLE 5-LIKE PROTEIN"/>
    <property type="match status" value="1"/>
</dbReference>
<feature type="non-terminal residue" evidence="3">
    <location>
        <position position="1"/>
    </location>
</feature>
<name>A0A9K3D9K8_9EUKA</name>
<protein>
    <submittedName>
        <fullName evidence="3">Uncharacterized protein</fullName>
    </submittedName>
</protein>
<dbReference type="InterPro" id="IPR047242">
    <property type="entry name" value="CDC5L/Cef1"/>
</dbReference>
<dbReference type="GO" id="GO:0000974">
    <property type="term" value="C:Prp19 complex"/>
    <property type="evidence" value="ECO:0007669"/>
    <property type="project" value="InterPro"/>
</dbReference>
<evidence type="ECO:0000256" key="2">
    <source>
        <dbReference type="ARBA" id="ARBA00023242"/>
    </source>
</evidence>